<feature type="region of interest" description="Disordered" evidence="1">
    <location>
        <begin position="68"/>
        <end position="107"/>
    </location>
</feature>
<feature type="region of interest" description="Disordered" evidence="1">
    <location>
        <begin position="145"/>
        <end position="197"/>
    </location>
</feature>
<gene>
    <name evidence="2" type="ORF">EVAR_33994_1</name>
</gene>
<dbReference type="OrthoDB" id="6929422at2759"/>
<evidence type="ECO:0000313" key="2">
    <source>
        <dbReference type="EMBL" id="GBP56937.1"/>
    </source>
</evidence>
<name>A0A4C1X3R4_EUMVA</name>
<accession>A0A4C1X3R4</accession>
<feature type="compositionally biased region" description="Polar residues" evidence="1">
    <location>
        <begin position="164"/>
        <end position="176"/>
    </location>
</feature>
<evidence type="ECO:0000313" key="3">
    <source>
        <dbReference type="Proteomes" id="UP000299102"/>
    </source>
</evidence>
<dbReference type="Proteomes" id="UP000299102">
    <property type="component" value="Unassembled WGS sequence"/>
</dbReference>
<comment type="caution">
    <text evidence="2">The sequence shown here is derived from an EMBL/GenBank/DDBJ whole genome shotgun (WGS) entry which is preliminary data.</text>
</comment>
<evidence type="ECO:0000256" key="1">
    <source>
        <dbReference type="SAM" id="MobiDB-lite"/>
    </source>
</evidence>
<feature type="compositionally biased region" description="Basic and acidic residues" evidence="1">
    <location>
        <begin position="150"/>
        <end position="161"/>
    </location>
</feature>
<protein>
    <submittedName>
        <fullName evidence="2">Uncharacterized protein</fullName>
    </submittedName>
</protein>
<sequence>MNCLGACSARPRADREYEKPTAPPYHCEPQPPFNPEFSTSHTYTRAAEGAPSASLSGVDHECLWVRAREDGDGASDGGADAPRGPRRSVYEGVDWPAAQAPLTPRRAMRELGRGGSLVAATIAALNSRVSGDKNHISEVLHVAAPTSTRALREPDDEELRRISSCCSERPVSTASETSERDSASVQSSEDPPPRHST</sequence>
<dbReference type="EMBL" id="BGZK01000704">
    <property type="protein sequence ID" value="GBP56937.1"/>
    <property type="molecule type" value="Genomic_DNA"/>
</dbReference>
<feature type="region of interest" description="Disordered" evidence="1">
    <location>
        <begin position="1"/>
        <end position="39"/>
    </location>
</feature>
<proteinExistence type="predicted"/>
<reference evidence="2 3" key="1">
    <citation type="journal article" date="2019" name="Commun. Biol.">
        <title>The bagworm genome reveals a unique fibroin gene that provides high tensile strength.</title>
        <authorList>
            <person name="Kono N."/>
            <person name="Nakamura H."/>
            <person name="Ohtoshi R."/>
            <person name="Tomita M."/>
            <person name="Numata K."/>
            <person name="Arakawa K."/>
        </authorList>
    </citation>
    <scope>NUCLEOTIDE SEQUENCE [LARGE SCALE GENOMIC DNA]</scope>
</reference>
<keyword evidence="3" id="KW-1185">Reference proteome</keyword>
<dbReference type="AlphaFoldDB" id="A0A4C1X3R4"/>
<organism evidence="2 3">
    <name type="scientific">Eumeta variegata</name>
    <name type="common">Bagworm moth</name>
    <name type="synonym">Eumeta japonica</name>
    <dbReference type="NCBI Taxonomy" id="151549"/>
    <lineage>
        <taxon>Eukaryota</taxon>
        <taxon>Metazoa</taxon>
        <taxon>Ecdysozoa</taxon>
        <taxon>Arthropoda</taxon>
        <taxon>Hexapoda</taxon>
        <taxon>Insecta</taxon>
        <taxon>Pterygota</taxon>
        <taxon>Neoptera</taxon>
        <taxon>Endopterygota</taxon>
        <taxon>Lepidoptera</taxon>
        <taxon>Glossata</taxon>
        <taxon>Ditrysia</taxon>
        <taxon>Tineoidea</taxon>
        <taxon>Psychidae</taxon>
        <taxon>Oiketicinae</taxon>
        <taxon>Eumeta</taxon>
    </lineage>
</organism>